<dbReference type="PANTHER" id="PTHR23083:SF464">
    <property type="entry name" value="TETRATRICOPEPTIDE REPEAT DOMAIN 7, ISOFORM A"/>
    <property type="match status" value="1"/>
</dbReference>
<sequence>MPVDKIHHQALLQRLNLGLFPRNLLEFRKSSVFIHQIIYVDHRLHLTLQLISAQTLFNTKSDEDSQTIIKELIDHVGSINVMTQKSYLEVYYASVVLAHLQVLSLDFESAIATLSNFTINHAVILESKAEREFLDYISARFHALLSKASANGSAVRSIFLESLKRYGHTSQVAANTWIDCILDGFISDLTSNGKKLIQFSDLRQLKFTKNICSFVSVANCILGQENETHKSSSFESDYVKFLSELLNEKINQRKDFPDASDEKSDELNFVETLYHTLNNISNHGFAARRFITAELSKKFLLSMTENSYQSQPVLLNLISTLIDLGEYDEAYAAFKTYVSYVKRESVQTGSSTDLLQTIRTYSLCILLFNPLNSFIQDAKSTSKRFRYNSLDTVAHNLSLFAEDLQDYMTQLAVDADLTYEESFNVTQNQLAFLYRKYNPHILSDSRSSVIRSLSDAWYSLGKLQQYFCTHDSANLKMLENNKTKLLMFYKNALIVNPLGSLTYMLDYALALAYENYVSESAKLCKFILRKSPESFKTWNLLALLASALENKHSINDKKPSDFLLEDKHNDYQQNGDSDVVLQNDKDGKLHNAEMFIEHALNIASLFITNHRDAGVAISLQKKYDILQLKMTQLAIREAKSGVESILEYISDIFVLYRELFLGGSNCRKELQSGMGARADTKWSRRPSVMDPNEANGIRKNLSALNRLNKETIKRFSKLSMDSRGKNDTIDHKQKESSPEQIQELRILQELWLWAASIYLKLGFLEEAEQCIVEAETADKPNVRTHTYLGLLTSQHRKRLSLQEFERSFEVLHSAEEKFNRKSYGLTLAGMSQLLITNDSDEASLFVSEKDRDAGLVRVKNYLENFRNCWPYGHNNPEVWFFLSSIYEEFDDKLLQAEALWRCIDLESIRPVRSYDVCEDFAI</sequence>
<dbReference type="GeneID" id="30029304"/>
<evidence type="ECO:0000313" key="7">
    <source>
        <dbReference type="EMBL" id="OBA19382.1"/>
    </source>
</evidence>
<evidence type="ECO:0000313" key="8">
    <source>
        <dbReference type="Proteomes" id="UP000092555"/>
    </source>
</evidence>
<proteinExistence type="inferred from homology"/>
<evidence type="ECO:0000256" key="6">
    <source>
        <dbReference type="ARBA" id="ARBA00039231"/>
    </source>
</evidence>
<name>A0A1A0H648_9ASCO</name>
<dbReference type="SUPFAM" id="SSF48452">
    <property type="entry name" value="TPR-like"/>
    <property type="match status" value="1"/>
</dbReference>
<evidence type="ECO:0000256" key="1">
    <source>
        <dbReference type="ARBA" id="ARBA00002550"/>
    </source>
</evidence>
<comment type="caution">
    <text evidence="7">The sequence shown here is derived from an EMBL/GenBank/DDBJ whole genome shotgun (WGS) entry which is preliminary data.</text>
</comment>
<evidence type="ECO:0000256" key="4">
    <source>
        <dbReference type="ARBA" id="ARBA00022583"/>
    </source>
</evidence>
<dbReference type="InterPro" id="IPR019734">
    <property type="entry name" value="TPR_rpt"/>
</dbReference>
<dbReference type="Proteomes" id="UP000092555">
    <property type="component" value="Unassembled WGS sequence"/>
</dbReference>
<dbReference type="EMBL" id="LXTC01000007">
    <property type="protein sequence ID" value="OBA19382.1"/>
    <property type="molecule type" value="Genomic_DNA"/>
</dbReference>
<keyword evidence="4" id="KW-0254">Endocytosis</keyword>
<reference evidence="7 8" key="1">
    <citation type="submission" date="2016-05" db="EMBL/GenBank/DDBJ databases">
        <title>Comparative genomics of biotechnologically important yeasts.</title>
        <authorList>
            <consortium name="DOE Joint Genome Institute"/>
            <person name="Riley R."/>
            <person name="Haridas S."/>
            <person name="Wolfe K.H."/>
            <person name="Lopes M.R."/>
            <person name="Hittinger C.T."/>
            <person name="Goker M."/>
            <person name="Salamov A."/>
            <person name="Wisecaver J."/>
            <person name="Long T.M."/>
            <person name="Aerts A.L."/>
            <person name="Barry K."/>
            <person name="Choi C."/>
            <person name="Clum A."/>
            <person name="Coughlan A.Y."/>
            <person name="Deshpande S."/>
            <person name="Douglass A.P."/>
            <person name="Hanson S.J."/>
            <person name="Klenk H.-P."/>
            <person name="LaButti K."/>
            <person name="Lapidus A."/>
            <person name="Lindquist E."/>
            <person name="Lipzen A."/>
            <person name="Meier-kolthoff J.P."/>
            <person name="Ohm R.A."/>
            <person name="Otillar R.P."/>
            <person name="Pangilinan J."/>
            <person name="Peng Y."/>
            <person name="Rokas A."/>
            <person name="Rosa C.A."/>
            <person name="Scheuner C."/>
            <person name="Sibirny A.A."/>
            <person name="Slot J.C."/>
            <person name="Stielow J.B."/>
            <person name="Sun H."/>
            <person name="Kurtzman C.P."/>
            <person name="Blackwell M."/>
            <person name="Grigoriev I.V."/>
            <person name="Jeffries T.W."/>
        </authorList>
    </citation>
    <scope>NUCLEOTIDE SEQUENCE [LARGE SCALE GENOMIC DNA]</scope>
    <source>
        <strain evidence="7 8">NRRL YB-4993</strain>
    </source>
</reference>
<dbReference type="STRING" id="869754.A0A1A0H648"/>
<accession>A0A1A0H648</accession>
<comment type="function">
    <text evidence="1">Involved in endocytosis.</text>
</comment>
<evidence type="ECO:0000256" key="5">
    <source>
        <dbReference type="ARBA" id="ARBA00038251"/>
    </source>
</evidence>
<keyword evidence="8" id="KW-1185">Reference proteome</keyword>
<dbReference type="Gene3D" id="1.25.40.10">
    <property type="entry name" value="Tetratricopeptide repeat domain"/>
    <property type="match status" value="1"/>
</dbReference>
<dbReference type="AlphaFoldDB" id="A0A1A0H648"/>
<dbReference type="GO" id="GO:0006897">
    <property type="term" value="P:endocytosis"/>
    <property type="evidence" value="ECO:0007669"/>
    <property type="project" value="UniProtKB-KW"/>
</dbReference>
<comment type="subcellular location">
    <subcellularLocation>
        <location evidence="2">Cell membrane</location>
        <topology evidence="2">Peripheral membrane protein</topology>
        <orientation evidence="2">Cytoplasmic side</orientation>
    </subcellularLocation>
    <subcellularLocation>
        <location evidence="3">Cytoplasmic granule</location>
    </subcellularLocation>
</comment>
<dbReference type="GO" id="GO:0005886">
    <property type="term" value="C:plasma membrane"/>
    <property type="evidence" value="ECO:0007669"/>
    <property type="project" value="UniProtKB-SubCell"/>
</dbReference>
<dbReference type="RefSeq" id="XP_018709914.1">
    <property type="nucleotide sequence ID" value="XM_018856328.1"/>
</dbReference>
<dbReference type="Pfam" id="PF13181">
    <property type="entry name" value="TPR_8"/>
    <property type="match status" value="1"/>
</dbReference>
<dbReference type="PANTHER" id="PTHR23083">
    <property type="entry name" value="TETRATRICOPEPTIDE REPEAT PROTEIN, TPR"/>
    <property type="match status" value="1"/>
</dbReference>
<gene>
    <name evidence="7" type="ORF">METBIDRAFT_33550</name>
</gene>
<organism evidence="7 8">
    <name type="scientific">Metschnikowia bicuspidata var. bicuspidata NRRL YB-4993</name>
    <dbReference type="NCBI Taxonomy" id="869754"/>
    <lineage>
        <taxon>Eukaryota</taxon>
        <taxon>Fungi</taxon>
        <taxon>Dikarya</taxon>
        <taxon>Ascomycota</taxon>
        <taxon>Saccharomycotina</taxon>
        <taxon>Pichiomycetes</taxon>
        <taxon>Metschnikowiaceae</taxon>
        <taxon>Metschnikowia</taxon>
    </lineage>
</organism>
<dbReference type="CDD" id="cd23270">
    <property type="entry name" value="YPP1"/>
    <property type="match status" value="1"/>
</dbReference>
<protein>
    <recommendedName>
        <fullName evidence="6">Cargo-transport protein YPP1</fullName>
    </recommendedName>
</protein>
<dbReference type="InterPro" id="IPR051722">
    <property type="entry name" value="Endocytosis_PI4K-reg_protein"/>
</dbReference>
<dbReference type="InterPro" id="IPR011990">
    <property type="entry name" value="TPR-like_helical_dom_sf"/>
</dbReference>
<dbReference type="OrthoDB" id="29013at2759"/>
<comment type="similarity">
    <text evidence="5">Belongs to the YPP1 family.</text>
</comment>
<evidence type="ECO:0000256" key="2">
    <source>
        <dbReference type="ARBA" id="ARBA00004413"/>
    </source>
</evidence>
<evidence type="ECO:0000256" key="3">
    <source>
        <dbReference type="ARBA" id="ARBA00004463"/>
    </source>
</evidence>